<gene>
    <name evidence="1" type="ORF">SAMN02746066_04469</name>
</gene>
<protein>
    <recommendedName>
        <fullName evidence="3">HEAT repeat domain-containing protein</fullName>
    </recommendedName>
</protein>
<dbReference type="AlphaFoldDB" id="A0A1M7NGB5"/>
<dbReference type="OrthoDB" id="2046421at2"/>
<dbReference type="Proteomes" id="UP000184038">
    <property type="component" value="Unassembled WGS sequence"/>
</dbReference>
<reference evidence="1 2" key="1">
    <citation type="submission" date="2016-11" db="EMBL/GenBank/DDBJ databases">
        <authorList>
            <person name="Jaros S."/>
            <person name="Januszkiewicz K."/>
            <person name="Wedrychowicz H."/>
        </authorList>
    </citation>
    <scope>NUCLEOTIDE SEQUENCE [LARGE SCALE GENOMIC DNA]</scope>
    <source>
        <strain evidence="1 2">DSM 15930</strain>
    </source>
</reference>
<dbReference type="RefSeq" id="WP_073291607.1">
    <property type="nucleotide sequence ID" value="NZ_FRCP01000028.1"/>
</dbReference>
<keyword evidence="2" id="KW-1185">Reference proteome</keyword>
<sequence length="202" mass="23314">MENSQAYIDFTNQIKATGNQKMAGYKSKTLDEIFEWEREEVENLIWHNFCNNDIDLAIFLPWLKKYNGLDSLEKKLQELNVPSGGSVLISRVLYENTRETKYLDSIMRNIEKAPGNISFVSNLAYCSPSEKAYSLLVHIYINSDNEVIRSTAVTGILYNKGIIKNPYDLQEITNNIGLKRKFLLSDIDDRKKNIKLFEEGML</sequence>
<accession>A0A1M7NGB5</accession>
<evidence type="ECO:0008006" key="3">
    <source>
        <dbReference type="Google" id="ProtNLM"/>
    </source>
</evidence>
<dbReference type="EMBL" id="FRCP01000028">
    <property type="protein sequence ID" value="SHN02682.1"/>
    <property type="molecule type" value="Genomic_DNA"/>
</dbReference>
<dbReference type="STRING" id="1120996.SAMN02746066_04469"/>
<proteinExistence type="predicted"/>
<name>A0A1M7NGB5_9FIRM</name>
<evidence type="ECO:0000313" key="1">
    <source>
        <dbReference type="EMBL" id="SHN02682.1"/>
    </source>
</evidence>
<evidence type="ECO:0000313" key="2">
    <source>
        <dbReference type="Proteomes" id="UP000184038"/>
    </source>
</evidence>
<organism evidence="1 2">
    <name type="scientific">Anaerosporobacter mobilis DSM 15930</name>
    <dbReference type="NCBI Taxonomy" id="1120996"/>
    <lineage>
        <taxon>Bacteria</taxon>
        <taxon>Bacillati</taxon>
        <taxon>Bacillota</taxon>
        <taxon>Clostridia</taxon>
        <taxon>Lachnospirales</taxon>
        <taxon>Lachnospiraceae</taxon>
        <taxon>Anaerosporobacter</taxon>
    </lineage>
</organism>